<dbReference type="GO" id="GO:0006882">
    <property type="term" value="P:intracellular zinc ion homeostasis"/>
    <property type="evidence" value="ECO:0007669"/>
    <property type="project" value="InterPro"/>
</dbReference>
<dbReference type="NCBIfam" id="NF033827">
    <property type="entry name" value="CDF_efflux_DmeF"/>
    <property type="match status" value="1"/>
</dbReference>
<organism evidence="10 11">
    <name type="scientific">Photobacterium frigidiphilum</name>
    <dbReference type="NCBI Taxonomy" id="264736"/>
    <lineage>
        <taxon>Bacteria</taxon>
        <taxon>Pseudomonadati</taxon>
        <taxon>Pseudomonadota</taxon>
        <taxon>Gammaproteobacteria</taxon>
        <taxon>Vibrionales</taxon>
        <taxon>Vibrionaceae</taxon>
        <taxon>Photobacterium</taxon>
    </lineage>
</organism>
<evidence type="ECO:0000256" key="4">
    <source>
        <dbReference type="ARBA" id="ARBA00022906"/>
    </source>
</evidence>
<keyword evidence="6" id="KW-0406">Ion transport</keyword>
<gene>
    <name evidence="10" type="ORF">C9J12_01275</name>
</gene>
<accession>A0A2T3JR88</accession>
<keyword evidence="2" id="KW-0813">Transport</keyword>
<evidence type="ECO:0000256" key="6">
    <source>
        <dbReference type="ARBA" id="ARBA00023065"/>
    </source>
</evidence>
<feature type="transmembrane region" description="Helical" evidence="8">
    <location>
        <begin position="210"/>
        <end position="230"/>
    </location>
</feature>
<keyword evidence="4" id="KW-0862">Zinc</keyword>
<comment type="subcellular location">
    <subcellularLocation>
        <location evidence="1">Membrane</location>
        <topology evidence="1">Multi-pass membrane protein</topology>
    </subcellularLocation>
</comment>
<evidence type="ECO:0000256" key="2">
    <source>
        <dbReference type="ARBA" id="ARBA00022448"/>
    </source>
</evidence>
<feature type="domain" description="Cation efflux protein transmembrane" evidence="9">
    <location>
        <begin position="32"/>
        <end position="241"/>
    </location>
</feature>
<keyword evidence="4" id="KW-0864">Zinc transport</keyword>
<evidence type="ECO:0000259" key="9">
    <source>
        <dbReference type="Pfam" id="PF01545"/>
    </source>
</evidence>
<dbReference type="PANTHER" id="PTHR45755">
    <property type="match status" value="1"/>
</dbReference>
<keyword evidence="11" id="KW-1185">Reference proteome</keyword>
<keyword evidence="3 8" id="KW-0812">Transmembrane</keyword>
<evidence type="ECO:0000313" key="11">
    <source>
        <dbReference type="Proteomes" id="UP000240987"/>
    </source>
</evidence>
<sequence length="318" mass="35407">MEKLVNTQSLAAWKHKHDFVSLNHSGERRTYYVLCLTFVMMVAEIVAGTVFGSMALLADGWHMGTHAAAFMITIFAYRYARKHANSDGFSFGTGKVSVLGGFTSAVALGLVALVMMVESLQRLWSPEAIQFNEAIAVAVLGLIINIVSVFLLKDDHHHDHSHHHHGHACDHQGEHHHDHNLKAAYFHVMADALTSLLAIVALIFGKYLGWNWLDALMGIVGAVIITRWAYGLMKQTGPILLDQSIDDDYRQKIISQLEADNDDRVSDIHIWKVSADHYAAMISVVSAKPKLAEEYKQLLANFAKISHLTIEVNECRST</sequence>
<keyword evidence="5 8" id="KW-1133">Transmembrane helix</keyword>
<reference evidence="10 11" key="1">
    <citation type="submission" date="2018-01" db="EMBL/GenBank/DDBJ databases">
        <title>Whole genome sequencing of Histamine producing bacteria.</title>
        <authorList>
            <person name="Butler K."/>
        </authorList>
    </citation>
    <scope>NUCLEOTIDE SEQUENCE [LARGE SCALE GENOMIC DNA]</scope>
    <source>
        <strain evidence="10 11">JCM 12947</strain>
    </source>
</reference>
<dbReference type="Proteomes" id="UP000240987">
    <property type="component" value="Unassembled WGS sequence"/>
</dbReference>
<feature type="transmembrane region" description="Helical" evidence="8">
    <location>
        <begin position="184"/>
        <end position="204"/>
    </location>
</feature>
<comment type="caution">
    <text evidence="10">The sequence shown here is derived from an EMBL/GenBank/DDBJ whole genome shotgun (WGS) entry which is preliminary data.</text>
</comment>
<dbReference type="AlphaFoldDB" id="A0A2T3JR88"/>
<feature type="transmembrane region" description="Helical" evidence="8">
    <location>
        <begin position="92"/>
        <end position="114"/>
    </location>
</feature>
<evidence type="ECO:0000256" key="7">
    <source>
        <dbReference type="ARBA" id="ARBA00023136"/>
    </source>
</evidence>
<feature type="transmembrane region" description="Helical" evidence="8">
    <location>
        <begin position="63"/>
        <end position="80"/>
    </location>
</feature>
<dbReference type="SUPFAM" id="SSF161111">
    <property type="entry name" value="Cation efflux protein transmembrane domain-like"/>
    <property type="match status" value="1"/>
</dbReference>
<dbReference type="PANTHER" id="PTHR45755:SF4">
    <property type="entry name" value="ZINC TRANSPORTER 7"/>
    <property type="match status" value="1"/>
</dbReference>
<dbReference type="NCBIfam" id="TIGR01297">
    <property type="entry name" value="CDF"/>
    <property type="match status" value="1"/>
</dbReference>
<evidence type="ECO:0000256" key="5">
    <source>
        <dbReference type="ARBA" id="ARBA00022989"/>
    </source>
</evidence>
<name>A0A2T3JR88_9GAMM</name>
<evidence type="ECO:0000313" key="10">
    <source>
        <dbReference type="EMBL" id="PSU51610.1"/>
    </source>
</evidence>
<proteinExistence type="predicted"/>
<evidence type="ECO:0000256" key="3">
    <source>
        <dbReference type="ARBA" id="ARBA00022692"/>
    </source>
</evidence>
<dbReference type="InterPro" id="IPR027469">
    <property type="entry name" value="Cation_efflux_TMD_sf"/>
</dbReference>
<dbReference type="Gene3D" id="1.20.1510.10">
    <property type="entry name" value="Cation efflux protein transmembrane domain"/>
    <property type="match status" value="1"/>
</dbReference>
<dbReference type="EMBL" id="PYMJ01000001">
    <property type="protein sequence ID" value="PSU51610.1"/>
    <property type="molecule type" value="Genomic_DNA"/>
</dbReference>
<dbReference type="GO" id="GO:0016020">
    <property type="term" value="C:membrane"/>
    <property type="evidence" value="ECO:0007669"/>
    <property type="project" value="UniProtKB-SubCell"/>
</dbReference>
<dbReference type="InterPro" id="IPR045316">
    <property type="entry name" value="Msc2-like"/>
</dbReference>
<evidence type="ECO:0000256" key="1">
    <source>
        <dbReference type="ARBA" id="ARBA00004141"/>
    </source>
</evidence>
<evidence type="ECO:0000256" key="8">
    <source>
        <dbReference type="SAM" id="Phobius"/>
    </source>
</evidence>
<dbReference type="GO" id="GO:0005385">
    <property type="term" value="F:zinc ion transmembrane transporter activity"/>
    <property type="evidence" value="ECO:0007669"/>
    <property type="project" value="InterPro"/>
</dbReference>
<protein>
    <submittedName>
        <fullName evidence="10">Cation transporter</fullName>
    </submittedName>
</protein>
<dbReference type="RefSeq" id="WP_107241054.1">
    <property type="nucleotide sequence ID" value="NZ_PYMJ01000001.1"/>
</dbReference>
<dbReference type="OrthoDB" id="271709at2"/>
<keyword evidence="7 8" id="KW-0472">Membrane</keyword>
<feature type="transmembrane region" description="Helical" evidence="8">
    <location>
        <begin position="31"/>
        <end position="57"/>
    </location>
</feature>
<feature type="transmembrane region" description="Helical" evidence="8">
    <location>
        <begin position="134"/>
        <end position="152"/>
    </location>
</feature>
<dbReference type="Pfam" id="PF01545">
    <property type="entry name" value="Cation_efflux"/>
    <property type="match status" value="1"/>
</dbReference>
<dbReference type="InterPro" id="IPR002524">
    <property type="entry name" value="Cation_efflux"/>
</dbReference>
<dbReference type="InterPro" id="IPR058533">
    <property type="entry name" value="Cation_efflux_TM"/>
</dbReference>